<proteinExistence type="predicted"/>
<dbReference type="EMBL" id="CAXAMN010010890">
    <property type="protein sequence ID" value="CAK9032982.1"/>
    <property type="molecule type" value="Genomic_DNA"/>
</dbReference>
<evidence type="ECO:0000313" key="1">
    <source>
        <dbReference type="EMBL" id="CAK9032982.1"/>
    </source>
</evidence>
<protein>
    <submittedName>
        <fullName evidence="1">Uncharacterized protein</fullName>
    </submittedName>
</protein>
<dbReference type="PRINTS" id="PR00080">
    <property type="entry name" value="SDRFAMILY"/>
</dbReference>
<gene>
    <name evidence="1" type="ORF">CCMP2556_LOCUS18872</name>
</gene>
<organism evidence="1 2">
    <name type="scientific">Durusdinium trenchii</name>
    <dbReference type="NCBI Taxonomy" id="1381693"/>
    <lineage>
        <taxon>Eukaryota</taxon>
        <taxon>Sar</taxon>
        <taxon>Alveolata</taxon>
        <taxon>Dinophyceae</taxon>
        <taxon>Suessiales</taxon>
        <taxon>Symbiodiniaceae</taxon>
        <taxon>Durusdinium</taxon>
    </lineage>
</organism>
<dbReference type="CDD" id="cd05233">
    <property type="entry name" value="SDR_c"/>
    <property type="match status" value="1"/>
</dbReference>
<dbReference type="PANTHER" id="PTHR44196:SF1">
    <property type="entry name" value="DEHYDROGENASE_REDUCTASE SDR FAMILY MEMBER 7B"/>
    <property type="match status" value="1"/>
</dbReference>
<accession>A0ABP0L1D8</accession>
<dbReference type="Gene3D" id="3.40.50.720">
    <property type="entry name" value="NAD(P)-binding Rossmann-like Domain"/>
    <property type="match status" value="1"/>
</dbReference>
<dbReference type="InterPro" id="IPR002347">
    <property type="entry name" value="SDR_fam"/>
</dbReference>
<dbReference type="InterPro" id="IPR036291">
    <property type="entry name" value="NAD(P)-bd_dom_sf"/>
</dbReference>
<dbReference type="PROSITE" id="PS00061">
    <property type="entry name" value="ADH_SHORT"/>
    <property type="match status" value="1"/>
</dbReference>
<name>A0ABP0L1D8_9DINO</name>
<dbReference type="InterPro" id="IPR057326">
    <property type="entry name" value="KR_dom"/>
</dbReference>
<dbReference type="PANTHER" id="PTHR44196">
    <property type="entry name" value="DEHYDROGENASE/REDUCTASE SDR FAMILY MEMBER 7B"/>
    <property type="match status" value="1"/>
</dbReference>
<dbReference type="SUPFAM" id="SSF51735">
    <property type="entry name" value="NAD(P)-binding Rossmann-fold domains"/>
    <property type="match status" value="1"/>
</dbReference>
<sequence length="319" mass="34973">MSLTAGFLLLLLLVPLVLLLVVTFLPRKVYNIDGSSCAITGASEGLGAVVALHLAKAGAKKLILGARRMEKLLKVKEDVVKQSPSVDVILVKLDVRDAESRANFVREARENSCNVLVNNAGVDRNAFFEKMSDDEVDLVMETNLLSCVKLTRSFLNMMLEAKGGHIVNMCSVASQLPVPFGAIYATSKAGLLGFSASLRAEMIYEKKPVTVHSICPGLVVDAGMASDREERLGLTIREAGRLVGWTTPKRVAEAVIMAIEYDEPDLIVNCIPVRVVFGFMCFFPRLAENTMLLSFLKGTIVDRVVRYFRKDAEFEASQK</sequence>
<dbReference type="PRINTS" id="PR00081">
    <property type="entry name" value="GDHRDH"/>
</dbReference>
<dbReference type="InterPro" id="IPR020904">
    <property type="entry name" value="Sc_DH/Rdtase_CS"/>
</dbReference>
<dbReference type="Proteomes" id="UP001642484">
    <property type="component" value="Unassembled WGS sequence"/>
</dbReference>
<dbReference type="SMART" id="SM00822">
    <property type="entry name" value="PKS_KR"/>
    <property type="match status" value="1"/>
</dbReference>
<evidence type="ECO:0000313" key="2">
    <source>
        <dbReference type="Proteomes" id="UP001642484"/>
    </source>
</evidence>
<comment type="caution">
    <text evidence="1">The sequence shown here is derived from an EMBL/GenBank/DDBJ whole genome shotgun (WGS) entry which is preliminary data.</text>
</comment>
<reference evidence="1 2" key="1">
    <citation type="submission" date="2024-02" db="EMBL/GenBank/DDBJ databases">
        <authorList>
            <person name="Chen Y."/>
            <person name="Shah S."/>
            <person name="Dougan E. K."/>
            <person name="Thang M."/>
            <person name="Chan C."/>
        </authorList>
    </citation>
    <scope>NUCLEOTIDE SEQUENCE [LARGE SCALE GENOMIC DNA]</scope>
</reference>
<dbReference type="Pfam" id="PF00106">
    <property type="entry name" value="adh_short"/>
    <property type="match status" value="1"/>
</dbReference>
<keyword evidence="2" id="KW-1185">Reference proteome</keyword>